<reference evidence="2 3" key="1">
    <citation type="submission" date="2017-08" db="EMBL/GenBank/DDBJ databases">
        <title>Infants hospitalized years apart are colonized by the same room-sourced microbial strains.</title>
        <authorList>
            <person name="Brooks B."/>
            <person name="Olm M.R."/>
            <person name="Firek B.A."/>
            <person name="Baker R."/>
            <person name="Thomas B.C."/>
            <person name="Morowitz M.J."/>
            <person name="Banfield J.F."/>
        </authorList>
    </citation>
    <scope>NUCLEOTIDE SEQUENCE [LARGE SCALE GENOMIC DNA]</scope>
    <source>
        <strain evidence="2">S2_005_002_R2_34</strain>
    </source>
</reference>
<dbReference type="PRINTS" id="PR00598">
    <property type="entry name" value="HTHMARR"/>
</dbReference>
<dbReference type="PROSITE" id="PS50995">
    <property type="entry name" value="HTH_MARR_2"/>
    <property type="match status" value="1"/>
</dbReference>
<gene>
    <name evidence="2" type="ORF">DI556_15240</name>
</gene>
<evidence type="ECO:0000259" key="1">
    <source>
        <dbReference type="PROSITE" id="PS50995"/>
    </source>
</evidence>
<dbReference type="SMART" id="SM00347">
    <property type="entry name" value="HTH_MARR"/>
    <property type="match status" value="1"/>
</dbReference>
<organism evidence="2 3">
    <name type="scientific">Rhodovulum sulfidophilum</name>
    <name type="common">Rhodobacter sulfidophilus</name>
    <dbReference type="NCBI Taxonomy" id="35806"/>
    <lineage>
        <taxon>Bacteria</taxon>
        <taxon>Pseudomonadati</taxon>
        <taxon>Pseudomonadota</taxon>
        <taxon>Alphaproteobacteria</taxon>
        <taxon>Rhodobacterales</taxon>
        <taxon>Paracoccaceae</taxon>
        <taxon>Rhodovulum</taxon>
    </lineage>
</organism>
<dbReference type="InterPro" id="IPR036390">
    <property type="entry name" value="WH_DNA-bd_sf"/>
</dbReference>
<dbReference type="GO" id="GO:0003700">
    <property type="term" value="F:DNA-binding transcription factor activity"/>
    <property type="evidence" value="ECO:0007669"/>
    <property type="project" value="InterPro"/>
</dbReference>
<dbReference type="Pfam" id="PF01047">
    <property type="entry name" value="MarR"/>
    <property type="match status" value="1"/>
</dbReference>
<feature type="domain" description="HTH marR-type" evidence="1">
    <location>
        <begin position="1"/>
        <end position="146"/>
    </location>
</feature>
<dbReference type="GO" id="GO:0006950">
    <property type="term" value="P:response to stress"/>
    <property type="evidence" value="ECO:0007669"/>
    <property type="project" value="TreeGrafter"/>
</dbReference>
<dbReference type="InterPro" id="IPR039422">
    <property type="entry name" value="MarR/SlyA-like"/>
</dbReference>
<protein>
    <submittedName>
        <fullName evidence="2">MarR family transcriptional regulator</fullName>
    </submittedName>
</protein>
<dbReference type="PANTHER" id="PTHR33164:SF43">
    <property type="entry name" value="HTH-TYPE TRANSCRIPTIONAL REPRESSOR YETL"/>
    <property type="match status" value="1"/>
</dbReference>
<dbReference type="InterPro" id="IPR036388">
    <property type="entry name" value="WH-like_DNA-bd_sf"/>
</dbReference>
<dbReference type="Gene3D" id="1.10.10.10">
    <property type="entry name" value="Winged helix-like DNA-binding domain superfamily/Winged helix DNA-binding domain"/>
    <property type="match status" value="1"/>
</dbReference>
<dbReference type="SUPFAM" id="SSF46785">
    <property type="entry name" value="Winged helix' DNA-binding domain"/>
    <property type="match status" value="1"/>
</dbReference>
<dbReference type="InterPro" id="IPR000835">
    <property type="entry name" value="HTH_MarR-typ"/>
</dbReference>
<sequence length="148" mass="16612">MTDQRLDELTRARLGDLIGYHLRRASIHDLACFASALGDAIKPVPFTVLCLIDETPGITAAEIGREARLQRANLAPMLADFDARGLIERRPDREDHRIQRLHLSPEGAAAVAGWRARVVAQEERTFGALDPEERALLVRLLARVWRED</sequence>
<comment type="caution">
    <text evidence="2">The sequence shown here is derived from an EMBL/GenBank/DDBJ whole genome shotgun (WGS) entry which is preliminary data.</text>
</comment>
<dbReference type="EMBL" id="QFPW01000013">
    <property type="protein sequence ID" value="PZQ48174.1"/>
    <property type="molecule type" value="Genomic_DNA"/>
</dbReference>
<accession>A0A2W5N4X2</accession>
<evidence type="ECO:0000313" key="3">
    <source>
        <dbReference type="Proteomes" id="UP000249185"/>
    </source>
</evidence>
<dbReference type="Proteomes" id="UP000249185">
    <property type="component" value="Unassembled WGS sequence"/>
</dbReference>
<name>A0A2W5N4X2_RHOSU</name>
<dbReference type="AlphaFoldDB" id="A0A2W5N4X2"/>
<evidence type="ECO:0000313" key="2">
    <source>
        <dbReference type="EMBL" id="PZQ48174.1"/>
    </source>
</evidence>
<proteinExistence type="predicted"/>
<dbReference type="PANTHER" id="PTHR33164">
    <property type="entry name" value="TRANSCRIPTIONAL REGULATOR, MARR FAMILY"/>
    <property type="match status" value="1"/>
</dbReference>